<proteinExistence type="predicted"/>
<gene>
    <name evidence="6" type="primary">LOC106171285</name>
</gene>
<evidence type="ECO:0000313" key="6">
    <source>
        <dbReference type="RefSeq" id="XP_013407021.1"/>
    </source>
</evidence>
<feature type="region of interest" description="Disordered" evidence="1">
    <location>
        <begin position="148"/>
        <end position="187"/>
    </location>
</feature>
<dbReference type="KEGG" id="lak:106171285"/>
<dbReference type="InParanoid" id="A0A1S3J9Y5"/>
<evidence type="ECO:0000313" key="5">
    <source>
        <dbReference type="Proteomes" id="UP000085678"/>
    </source>
</evidence>
<accession>A0A1S3J9Y5</accession>
<name>A0A1S3J9Y5_LINAN</name>
<keyword evidence="5" id="KW-1185">Reference proteome</keyword>
<keyword evidence="2" id="KW-0812">Transmembrane</keyword>
<feature type="signal peptide" evidence="3">
    <location>
        <begin position="1"/>
        <end position="34"/>
    </location>
</feature>
<sequence>MESLLGNCRFSGMISALLASLLLIVLSGIDTVSSQIQIKFDPQRDCYNYYNLKNEKLYGDRCAQDQKCCGTCYYRYCCKEEYASSKVNQLLCTNNDVEGTYATEMPPIINVPGLLAAVLVIVPLLVTGIVILVCYKKKVFCFKGRKYQPPGAPVETVHKEKEPLPEDDDDEDAHAKAHLKREEDSTV</sequence>
<protein>
    <submittedName>
        <fullName evidence="6">Protein shisa-4-like isoform X1</fullName>
    </submittedName>
</protein>
<evidence type="ECO:0000256" key="2">
    <source>
        <dbReference type="SAM" id="Phobius"/>
    </source>
</evidence>
<keyword evidence="2" id="KW-1133">Transmembrane helix</keyword>
<dbReference type="InterPro" id="IPR053891">
    <property type="entry name" value="Shisa_N"/>
</dbReference>
<feature type="domain" description="Shisa N-terminal" evidence="4">
    <location>
        <begin position="44"/>
        <end position="93"/>
    </location>
</feature>
<dbReference type="AlphaFoldDB" id="A0A1S3J9Y5"/>
<keyword evidence="3" id="KW-0732">Signal</keyword>
<dbReference type="Pfam" id="PF13908">
    <property type="entry name" value="Shisa_N"/>
    <property type="match status" value="1"/>
</dbReference>
<evidence type="ECO:0000259" key="4">
    <source>
        <dbReference type="Pfam" id="PF13908"/>
    </source>
</evidence>
<evidence type="ECO:0000256" key="1">
    <source>
        <dbReference type="SAM" id="MobiDB-lite"/>
    </source>
</evidence>
<feature type="chain" id="PRO_5010262721" evidence="3">
    <location>
        <begin position="35"/>
        <end position="187"/>
    </location>
</feature>
<dbReference type="RefSeq" id="XP_013407021.1">
    <property type="nucleotide sequence ID" value="XM_013551567.1"/>
</dbReference>
<organism evidence="5 6">
    <name type="scientific">Lingula anatina</name>
    <name type="common">Brachiopod</name>
    <name type="synonym">Lingula unguis</name>
    <dbReference type="NCBI Taxonomy" id="7574"/>
    <lineage>
        <taxon>Eukaryota</taxon>
        <taxon>Metazoa</taxon>
        <taxon>Spiralia</taxon>
        <taxon>Lophotrochozoa</taxon>
        <taxon>Brachiopoda</taxon>
        <taxon>Linguliformea</taxon>
        <taxon>Lingulata</taxon>
        <taxon>Lingulida</taxon>
        <taxon>Linguloidea</taxon>
        <taxon>Lingulidae</taxon>
        <taxon>Lingula</taxon>
    </lineage>
</organism>
<keyword evidence="2" id="KW-0472">Membrane</keyword>
<reference evidence="6" key="1">
    <citation type="submission" date="2025-08" db="UniProtKB">
        <authorList>
            <consortium name="RefSeq"/>
        </authorList>
    </citation>
    <scope>IDENTIFICATION</scope>
    <source>
        <tissue evidence="6">Gonads</tissue>
    </source>
</reference>
<dbReference type="Proteomes" id="UP000085678">
    <property type="component" value="Unplaced"/>
</dbReference>
<dbReference type="OrthoDB" id="10025410at2759"/>
<dbReference type="GeneID" id="106171285"/>
<feature type="transmembrane region" description="Helical" evidence="2">
    <location>
        <begin position="114"/>
        <end position="135"/>
    </location>
</feature>
<evidence type="ECO:0000256" key="3">
    <source>
        <dbReference type="SAM" id="SignalP"/>
    </source>
</evidence>